<evidence type="ECO:0000313" key="2">
    <source>
        <dbReference type="Proteomes" id="UP000267251"/>
    </source>
</evidence>
<reference evidence="2" key="1">
    <citation type="journal article" date="2018" name="Nat. Microbiol.">
        <title>Leveraging single-cell genomics to expand the fungal tree of life.</title>
        <authorList>
            <person name="Ahrendt S.R."/>
            <person name="Quandt C.A."/>
            <person name="Ciobanu D."/>
            <person name="Clum A."/>
            <person name="Salamov A."/>
            <person name="Andreopoulos B."/>
            <person name="Cheng J.F."/>
            <person name="Woyke T."/>
            <person name="Pelin A."/>
            <person name="Henrissat B."/>
            <person name="Reynolds N.K."/>
            <person name="Benny G.L."/>
            <person name="Smith M.E."/>
            <person name="James T.Y."/>
            <person name="Grigoriev I.V."/>
        </authorList>
    </citation>
    <scope>NUCLEOTIDE SEQUENCE [LARGE SCALE GENOMIC DNA]</scope>
</reference>
<evidence type="ECO:0000313" key="1">
    <source>
        <dbReference type="EMBL" id="RKP14593.1"/>
    </source>
</evidence>
<sequence length="155" mass="17391">MPLLDSSSPIRAGPKHSALTRLSLKFTKRDEIPLMQEAIRAWRRQGRPIPGFGTRQVLQRLVSMGETDLALEMLGDVTTYGMIPTEGQDVHALMRALCEEVVSESDPEAQDAKMQTLAKALAMWPAWNVRWDATAYNCIMRATRFISDNMEGAQQ</sequence>
<dbReference type="OrthoDB" id="2123547at2759"/>
<dbReference type="EMBL" id="KZ987814">
    <property type="protein sequence ID" value="RKP14593.1"/>
    <property type="molecule type" value="Genomic_DNA"/>
</dbReference>
<proteinExistence type="predicted"/>
<accession>A0A4P9Y6K2</accession>
<dbReference type="Proteomes" id="UP000267251">
    <property type="component" value="Unassembled WGS sequence"/>
</dbReference>
<protein>
    <submittedName>
        <fullName evidence="1">Uncharacterized protein</fullName>
    </submittedName>
</protein>
<organism evidence="1 2">
    <name type="scientific">Piptocephalis cylindrospora</name>
    <dbReference type="NCBI Taxonomy" id="1907219"/>
    <lineage>
        <taxon>Eukaryota</taxon>
        <taxon>Fungi</taxon>
        <taxon>Fungi incertae sedis</taxon>
        <taxon>Zoopagomycota</taxon>
        <taxon>Zoopagomycotina</taxon>
        <taxon>Zoopagomycetes</taxon>
        <taxon>Zoopagales</taxon>
        <taxon>Piptocephalidaceae</taxon>
        <taxon>Piptocephalis</taxon>
    </lineage>
</organism>
<name>A0A4P9Y6K2_9FUNG</name>
<keyword evidence="2" id="KW-1185">Reference proteome</keyword>
<gene>
    <name evidence="1" type="ORF">BJ684DRAFT_15081</name>
</gene>
<dbReference type="AlphaFoldDB" id="A0A4P9Y6K2"/>
<feature type="non-terminal residue" evidence="1">
    <location>
        <position position="155"/>
    </location>
</feature>